<organism evidence="1 2">
    <name type="scientific">Streptomyces canarius</name>
    <dbReference type="NCBI Taxonomy" id="285453"/>
    <lineage>
        <taxon>Bacteria</taxon>
        <taxon>Bacillati</taxon>
        <taxon>Actinomycetota</taxon>
        <taxon>Actinomycetes</taxon>
        <taxon>Kitasatosporales</taxon>
        <taxon>Streptomycetaceae</taxon>
        <taxon>Streptomyces</taxon>
    </lineage>
</organism>
<keyword evidence="2" id="KW-1185">Reference proteome</keyword>
<evidence type="ECO:0000313" key="1">
    <source>
        <dbReference type="EMBL" id="GHA58670.1"/>
    </source>
</evidence>
<gene>
    <name evidence="1" type="ORF">GCM10010345_73760</name>
</gene>
<dbReference type="InterPro" id="IPR025851">
    <property type="entry name" value="SUKH-4"/>
</dbReference>
<protein>
    <submittedName>
        <fullName evidence="1">Uncharacterized protein</fullName>
    </submittedName>
</protein>
<evidence type="ECO:0000313" key="2">
    <source>
        <dbReference type="Proteomes" id="UP000653644"/>
    </source>
</evidence>
<dbReference type="Pfam" id="PF14435">
    <property type="entry name" value="SUKH-4"/>
    <property type="match status" value="1"/>
</dbReference>
<comment type="caution">
    <text evidence="1">The sequence shown here is derived from an EMBL/GenBank/DDBJ whole genome shotgun (WGS) entry which is preliminary data.</text>
</comment>
<proteinExistence type="predicted"/>
<reference evidence="2" key="1">
    <citation type="journal article" date="2019" name="Int. J. Syst. Evol. Microbiol.">
        <title>The Global Catalogue of Microorganisms (GCM) 10K type strain sequencing project: providing services to taxonomists for standard genome sequencing and annotation.</title>
        <authorList>
            <consortium name="The Broad Institute Genomics Platform"/>
            <consortium name="The Broad Institute Genome Sequencing Center for Infectious Disease"/>
            <person name="Wu L."/>
            <person name="Ma J."/>
        </authorList>
    </citation>
    <scope>NUCLEOTIDE SEQUENCE [LARGE SCALE GENOMIC DNA]</scope>
    <source>
        <strain evidence="2">JCM 4733</strain>
    </source>
</reference>
<sequence>MVLGGLVHDFDLLVDGRTGALFHTELGADHVVPVNADVSTLAFTLWLHQREQALDKEHGFTQDFHHRLADTMIEVLASVDPVACAPAAAPDDYRYWPEVFHDEAGGVL</sequence>
<dbReference type="Proteomes" id="UP000653644">
    <property type="component" value="Unassembled WGS sequence"/>
</dbReference>
<dbReference type="EMBL" id="BMVN01000040">
    <property type="protein sequence ID" value="GHA58670.1"/>
    <property type="molecule type" value="Genomic_DNA"/>
</dbReference>
<name>A0ABQ3D4N5_9ACTN</name>
<accession>A0ABQ3D4N5</accession>